<dbReference type="Pfam" id="PF04405">
    <property type="entry name" value="ScdA_N"/>
    <property type="match status" value="1"/>
</dbReference>
<protein>
    <submittedName>
        <fullName evidence="1">Uncharacterized protein</fullName>
    </submittedName>
</protein>
<dbReference type="AlphaFoldDB" id="A0A6I6AGL9"/>
<dbReference type="EMBL" id="CP043930">
    <property type="protein sequence ID" value="QGQ25773.1"/>
    <property type="molecule type" value="Genomic_DNA"/>
</dbReference>
<dbReference type="InterPro" id="IPR019903">
    <property type="entry name" value="RIC_family"/>
</dbReference>
<keyword evidence="2" id="KW-1185">Reference proteome</keyword>
<accession>A0A6I6AGL9</accession>
<proteinExistence type="predicted"/>
<evidence type="ECO:0000313" key="1">
    <source>
        <dbReference type="EMBL" id="QGQ25773.1"/>
    </source>
</evidence>
<dbReference type="Proteomes" id="UP000427281">
    <property type="component" value="Chromosome"/>
</dbReference>
<name>A0A6I6AGL9_9PLAN</name>
<organism evidence="1 2">
    <name type="scientific">Gimesia benthica</name>
    <dbReference type="NCBI Taxonomy" id="2608982"/>
    <lineage>
        <taxon>Bacteria</taxon>
        <taxon>Pseudomonadati</taxon>
        <taxon>Planctomycetota</taxon>
        <taxon>Planctomycetia</taxon>
        <taxon>Planctomycetales</taxon>
        <taxon>Planctomycetaceae</taxon>
        <taxon>Gimesia</taxon>
    </lineage>
</organism>
<dbReference type="KEGG" id="gim:F1728_25235"/>
<gene>
    <name evidence="1" type="ORF">F1728_25235</name>
</gene>
<reference evidence="1 2" key="1">
    <citation type="submission" date="2019-09" db="EMBL/GenBank/DDBJ databases">
        <title>Gimesia benthica sp. nov., a novel bacterium isolated from deep-sea water of the Northwest Indian Ocean.</title>
        <authorList>
            <person name="Dai X."/>
        </authorList>
    </citation>
    <scope>NUCLEOTIDE SEQUENCE [LARGE SCALE GENOMIC DNA]</scope>
    <source>
        <strain evidence="1 2">E7</strain>
    </source>
</reference>
<sequence>MMTLRDRVGDGISNHPAISRIIEQHLIEYYCRGERSLKEACRSAQVDTETIPTAKAPMAGHHIQ</sequence>
<evidence type="ECO:0000313" key="2">
    <source>
        <dbReference type="Proteomes" id="UP000427281"/>
    </source>
</evidence>